<comment type="similarity">
    <text evidence="5">Belongs to the beta-lactamase family.</text>
</comment>
<organism evidence="9 10">
    <name type="scientific">SAR86 cluster bacterium</name>
    <dbReference type="NCBI Taxonomy" id="2030880"/>
    <lineage>
        <taxon>Bacteria</taxon>
        <taxon>Pseudomonadati</taxon>
        <taxon>Pseudomonadota</taxon>
        <taxon>Gammaproteobacteria</taxon>
        <taxon>SAR86 cluster</taxon>
    </lineage>
</organism>
<proteinExistence type="inferred from homology"/>
<evidence type="ECO:0000313" key="10">
    <source>
        <dbReference type="Proteomes" id="UP000218327"/>
    </source>
</evidence>
<comment type="catalytic activity">
    <reaction evidence="6">
        <text>a beta-lactam + H2O = a substituted beta-amino acid</text>
        <dbReference type="Rhea" id="RHEA:20401"/>
        <dbReference type="ChEBI" id="CHEBI:15377"/>
        <dbReference type="ChEBI" id="CHEBI:35627"/>
        <dbReference type="ChEBI" id="CHEBI:140347"/>
        <dbReference type="EC" id="3.5.2.6"/>
    </reaction>
</comment>
<dbReference type="InterPro" id="IPR012338">
    <property type="entry name" value="Beta-lactam/transpept-like"/>
</dbReference>
<dbReference type="GO" id="GO:0017001">
    <property type="term" value="P:antibiotic catabolic process"/>
    <property type="evidence" value="ECO:0007669"/>
    <property type="project" value="InterPro"/>
</dbReference>
<dbReference type="InterPro" id="IPR001586">
    <property type="entry name" value="Beta-lactam_class-C_AS"/>
</dbReference>
<accession>A0A2A5AU88</accession>
<evidence type="ECO:0000259" key="8">
    <source>
        <dbReference type="Pfam" id="PF00144"/>
    </source>
</evidence>
<dbReference type="EC" id="3.5.2.6" evidence="2 6"/>
<dbReference type="EMBL" id="NVVJ01000050">
    <property type="protein sequence ID" value="PCJ22805.1"/>
    <property type="molecule type" value="Genomic_DNA"/>
</dbReference>
<sequence length="358" mass="38905">MHQRNISKAILKLCFLSLILGFGASFADDISSELEASIIQSIEDGLFPGLIIGITDDQGSRYYGYGQITLGDGVTPDKDTVYEIGSVSKTFTATLLASMVQEGLVSLHDPVQSLLPDSVKIPQYNGQQITLAHLSTHRSSLPRMPGNFTPTNPLNPYADYSVQNMYEFLSSYKLTREIAERSEYSNLAVGLLGHALAGKAGSSYENLLNIRLLNPLSMDSTAITFSDSMLQRLATPYAYQNDLLTAVQNWDAPALAGAGAIRSTAQDMLKFLATQLGQTNSTLTAAMKLTQQPQTYYGDKDDRIGLGWFISTEGEHSYHWHDGGTGGYTSFAAFSVEENRAVVLLTNSTRSLNGIGVN</sequence>
<dbReference type="AlphaFoldDB" id="A0A2A5AU88"/>
<dbReference type="Gene3D" id="3.40.710.10">
    <property type="entry name" value="DD-peptidase/beta-lactamase superfamily"/>
    <property type="match status" value="1"/>
</dbReference>
<gene>
    <name evidence="9" type="ORF">COA96_13320</name>
</gene>
<evidence type="ECO:0000256" key="3">
    <source>
        <dbReference type="ARBA" id="ARBA00022801"/>
    </source>
</evidence>
<reference evidence="10" key="1">
    <citation type="submission" date="2017-08" db="EMBL/GenBank/DDBJ databases">
        <title>A dynamic microbial community with high functional redundancy inhabits the cold, oxic subseafloor aquifer.</title>
        <authorList>
            <person name="Tully B.J."/>
            <person name="Wheat C.G."/>
            <person name="Glazer B.T."/>
            <person name="Huber J.A."/>
        </authorList>
    </citation>
    <scope>NUCLEOTIDE SEQUENCE [LARGE SCALE GENOMIC DNA]</scope>
</reference>
<keyword evidence="7" id="KW-0732">Signal</keyword>
<dbReference type="PANTHER" id="PTHR22935:SF95">
    <property type="entry name" value="BETA-LACTAMASE-LIKE 1-RELATED"/>
    <property type="match status" value="1"/>
</dbReference>
<evidence type="ECO:0000256" key="1">
    <source>
        <dbReference type="ARBA" id="ARBA00007840"/>
    </source>
</evidence>
<evidence type="ECO:0000256" key="2">
    <source>
        <dbReference type="ARBA" id="ARBA00012865"/>
    </source>
</evidence>
<comment type="caution">
    <text evidence="9">The sequence shown here is derived from an EMBL/GenBank/DDBJ whole genome shotgun (WGS) entry which is preliminary data.</text>
</comment>
<dbReference type="PROSITE" id="PS00336">
    <property type="entry name" value="BETA_LACTAMASE_C"/>
    <property type="match status" value="1"/>
</dbReference>
<dbReference type="Proteomes" id="UP000218327">
    <property type="component" value="Unassembled WGS sequence"/>
</dbReference>
<dbReference type="InterPro" id="IPR051478">
    <property type="entry name" value="Beta-lactamase-like_AB/R"/>
</dbReference>
<name>A0A2A5AU88_9GAMM</name>
<dbReference type="SUPFAM" id="SSF56601">
    <property type="entry name" value="beta-lactamase/transpeptidase-like"/>
    <property type="match status" value="1"/>
</dbReference>
<keyword evidence="3 6" id="KW-0378">Hydrolase</keyword>
<comment type="similarity">
    <text evidence="1 6">Belongs to the class-C beta-lactamase family.</text>
</comment>
<evidence type="ECO:0000313" key="9">
    <source>
        <dbReference type="EMBL" id="PCJ22805.1"/>
    </source>
</evidence>
<evidence type="ECO:0000256" key="7">
    <source>
        <dbReference type="SAM" id="SignalP"/>
    </source>
</evidence>
<dbReference type="InterPro" id="IPR001466">
    <property type="entry name" value="Beta-lactam-related"/>
</dbReference>
<dbReference type="Pfam" id="PF00144">
    <property type="entry name" value="Beta-lactamase"/>
    <property type="match status" value="1"/>
</dbReference>
<feature type="signal peptide" evidence="7">
    <location>
        <begin position="1"/>
        <end position="27"/>
    </location>
</feature>
<feature type="domain" description="Beta-lactamase-related" evidence="8">
    <location>
        <begin position="41"/>
        <end position="350"/>
    </location>
</feature>
<feature type="chain" id="PRO_5012291724" description="Beta-lactamase" evidence="7">
    <location>
        <begin position="28"/>
        <end position="358"/>
    </location>
</feature>
<evidence type="ECO:0000256" key="6">
    <source>
        <dbReference type="RuleBase" id="RU361140"/>
    </source>
</evidence>
<dbReference type="GO" id="GO:0008800">
    <property type="term" value="F:beta-lactamase activity"/>
    <property type="evidence" value="ECO:0007669"/>
    <property type="project" value="UniProtKB-UniRule"/>
</dbReference>
<protein>
    <recommendedName>
        <fullName evidence="2 6">Beta-lactamase</fullName>
        <ecNumber evidence="2 6">3.5.2.6</ecNumber>
    </recommendedName>
</protein>
<dbReference type="GO" id="GO:0046677">
    <property type="term" value="P:response to antibiotic"/>
    <property type="evidence" value="ECO:0007669"/>
    <property type="project" value="UniProtKB-UniRule"/>
</dbReference>
<evidence type="ECO:0000256" key="5">
    <source>
        <dbReference type="ARBA" id="ARBA00038473"/>
    </source>
</evidence>
<keyword evidence="4 6" id="KW-0046">Antibiotic resistance</keyword>
<evidence type="ECO:0000256" key="4">
    <source>
        <dbReference type="ARBA" id="ARBA00023251"/>
    </source>
</evidence>
<dbReference type="GO" id="GO:0030288">
    <property type="term" value="C:outer membrane-bounded periplasmic space"/>
    <property type="evidence" value="ECO:0007669"/>
    <property type="project" value="InterPro"/>
</dbReference>
<dbReference type="PANTHER" id="PTHR22935">
    <property type="entry name" value="PENICILLIN-BINDING PROTEIN"/>
    <property type="match status" value="1"/>
</dbReference>